<dbReference type="EMBL" id="AZRV01000035">
    <property type="protein sequence ID" value="RKO61712.1"/>
    <property type="molecule type" value="Genomic_DNA"/>
</dbReference>
<accession>A0A420VDG1</accession>
<organism evidence="2 3">
    <name type="scientific">Caldibacillus debilis GB1</name>
    <dbReference type="NCBI Taxonomy" id="1339248"/>
    <lineage>
        <taxon>Bacteria</taxon>
        <taxon>Bacillati</taxon>
        <taxon>Bacillota</taxon>
        <taxon>Bacilli</taxon>
        <taxon>Bacillales</taxon>
        <taxon>Bacillaceae</taxon>
        <taxon>Caldibacillus</taxon>
    </lineage>
</organism>
<evidence type="ECO:0000313" key="3">
    <source>
        <dbReference type="Proteomes" id="UP000286235"/>
    </source>
</evidence>
<sequence length="50" mass="6171">MVDYEDLYEIFEGKARINQRKVRKMPRLPEDRNKGRKRNHRTKKNKAKEV</sequence>
<name>A0A420VDG1_9BACI</name>
<evidence type="ECO:0000256" key="1">
    <source>
        <dbReference type="SAM" id="MobiDB-lite"/>
    </source>
</evidence>
<evidence type="ECO:0000313" key="2">
    <source>
        <dbReference type="EMBL" id="RKO61712.1"/>
    </source>
</evidence>
<gene>
    <name evidence="2" type="ORF">Cdeb_01183</name>
</gene>
<reference evidence="2 3" key="1">
    <citation type="submission" date="2013-12" db="EMBL/GenBank/DDBJ databases">
        <title>Genome and proteome characterization of Caldibacillus debilis GB1 derived from a cellulolytic aero-tolerant co-culture.</title>
        <authorList>
            <person name="Wushke S.T."/>
            <person name="Zhang X."/>
            <person name="Fristensky B."/>
            <person name="Wilkins J.A."/>
            <person name="Levin D.B."/>
            <person name="Sparling R."/>
        </authorList>
    </citation>
    <scope>NUCLEOTIDE SEQUENCE [LARGE SCALE GENOMIC DNA]</scope>
    <source>
        <strain evidence="2 3">GB1</strain>
    </source>
</reference>
<feature type="compositionally biased region" description="Basic residues" evidence="1">
    <location>
        <begin position="34"/>
        <end position="50"/>
    </location>
</feature>
<dbReference type="Proteomes" id="UP000286235">
    <property type="component" value="Unassembled WGS sequence"/>
</dbReference>
<protein>
    <submittedName>
        <fullName evidence="2">Uncharacterized protein</fullName>
    </submittedName>
</protein>
<comment type="caution">
    <text evidence="2">The sequence shown here is derived from an EMBL/GenBank/DDBJ whole genome shotgun (WGS) entry which is preliminary data.</text>
</comment>
<dbReference type="AlphaFoldDB" id="A0A420VDG1"/>
<proteinExistence type="predicted"/>
<keyword evidence="3" id="KW-1185">Reference proteome</keyword>
<feature type="region of interest" description="Disordered" evidence="1">
    <location>
        <begin position="18"/>
        <end position="50"/>
    </location>
</feature>